<dbReference type="SMART" id="SM00822">
    <property type="entry name" value="PKS_KR"/>
    <property type="match status" value="1"/>
</dbReference>
<accession>A0A5N7B4U5</accession>
<dbReference type="InterPro" id="IPR036291">
    <property type="entry name" value="NAD(P)-bd_dom_sf"/>
</dbReference>
<dbReference type="InterPro" id="IPR002347">
    <property type="entry name" value="SDR_fam"/>
</dbReference>
<dbReference type="FunFam" id="3.40.50.720:FF:000563">
    <property type="entry name" value="3-oxoacyl-acyl carrier protein reductase"/>
    <property type="match status" value="1"/>
</dbReference>
<dbReference type="AlphaFoldDB" id="A0A5N7B4U5"/>
<proteinExistence type="inferred from homology"/>
<protein>
    <recommendedName>
        <fullName evidence="4">Ketoreductase domain-containing protein</fullName>
    </recommendedName>
</protein>
<evidence type="ECO:0000256" key="3">
    <source>
        <dbReference type="ARBA" id="ARBA00023002"/>
    </source>
</evidence>
<gene>
    <name evidence="5" type="ORF">BDV26DRAFT_221452</name>
</gene>
<comment type="similarity">
    <text evidence="1">Belongs to the short-chain dehydrogenases/reductases (SDR) family.</text>
</comment>
<dbReference type="PANTHER" id="PTHR42760">
    <property type="entry name" value="SHORT-CHAIN DEHYDROGENASES/REDUCTASES FAMILY MEMBER"/>
    <property type="match status" value="1"/>
</dbReference>
<sequence length="340" mass="36376">MRPVRLSTYAATMSTPYLHCLRPQCTRRMFNTALSTAYKTPLTPQTRNLSSQSPSTSTRLAGRICMITGGTSGIGFAIGNRFLQEGAERIILVGRSYERLLKAASRLCVHDEGARDQVTPDDTAPTPQGTLVESSDRISLLVGDVSEAGSWLRELEKAMQPVDILVNAAGISHSNILPKTSPEEISQTLRTNLEGAIFTSRALLRASLRNRLKKGRTDETRPASKCIINISSLLALKGGTGAVPYAASKAGLLGLTRSLTVEAASSLRDVAVRSNAIVPGYIETPMIADFSEGQNERLKESIPLGRFGAPEEIADAAVFLAGNEYANNCVINLDGGLSAV</sequence>
<dbReference type="SUPFAM" id="SSF51735">
    <property type="entry name" value="NAD(P)-binding Rossmann-fold domains"/>
    <property type="match status" value="1"/>
</dbReference>
<evidence type="ECO:0000256" key="2">
    <source>
        <dbReference type="ARBA" id="ARBA00022857"/>
    </source>
</evidence>
<dbReference type="PRINTS" id="PR00080">
    <property type="entry name" value="SDRFAMILY"/>
</dbReference>
<organism evidence="5 6">
    <name type="scientific">Aspergillus bertholletiae</name>
    <dbReference type="NCBI Taxonomy" id="1226010"/>
    <lineage>
        <taxon>Eukaryota</taxon>
        <taxon>Fungi</taxon>
        <taxon>Dikarya</taxon>
        <taxon>Ascomycota</taxon>
        <taxon>Pezizomycotina</taxon>
        <taxon>Eurotiomycetes</taxon>
        <taxon>Eurotiomycetidae</taxon>
        <taxon>Eurotiales</taxon>
        <taxon>Aspergillaceae</taxon>
        <taxon>Aspergillus</taxon>
        <taxon>Aspergillus subgen. Circumdati</taxon>
    </lineage>
</organism>
<dbReference type="Proteomes" id="UP000326198">
    <property type="component" value="Unassembled WGS sequence"/>
</dbReference>
<keyword evidence="6" id="KW-1185">Reference proteome</keyword>
<evidence type="ECO:0000256" key="1">
    <source>
        <dbReference type="ARBA" id="ARBA00006484"/>
    </source>
</evidence>
<evidence type="ECO:0000259" key="4">
    <source>
        <dbReference type="SMART" id="SM00822"/>
    </source>
</evidence>
<dbReference type="EMBL" id="ML736230">
    <property type="protein sequence ID" value="KAE8377021.1"/>
    <property type="molecule type" value="Genomic_DNA"/>
</dbReference>
<dbReference type="PANTHER" id="PTHR42760:SF133">
    <property type="entry name" value="3-OXOACYL-[ACYL-CARRIER-PROTEIN] REDUCTASE"/>
    <property type="match status" value="1"/>
</dbReference>
<dbReference type="GO" id="GO:0048038">
    <property type="term" value="F:quinone binding"/>
    <property type="evidence" value="ECO:0007669"/>
    <property type="project" value="TreeGrafter"/>
</dbReference>
<dbReference type="Gene3D" id="3.40.50.720">
    <property type="entry name" value="NAD(P)-binding Rossmann-like Domain"/>
    <property type="match status" value="1"/>
</dbReference>
<dbReference type="OrthoDB" id="47007at2759"/>
<dbReference type="GO" id="GO:0006633">
    <property type="term" value="P:fatty acid biosynthetic process"/>
    <property type="evidence" value="ECO:0007669"/>
    <property type="project" value="TreeGrafter"/>
</dbReference>
<dbReference type="GO" id="GO:0016616">
    <property type="term" value="F:oxidoreductase activity, acting on the CH-OH group of donors, NAD or NADP as acceptor"/>
    <property type="evidence" value="ECO:0007669"/>
    <property type="project" value="UniProtKB-ARBA"/>
</dbReference>
<feature type="domain" description="Ketoreductase" evidence="4">
    <location>
        <begin position="63"/>
        <end position="273"/>
    </location>
</feature>
<keyword evidence="2" id="KW-0521">NADP</keyword>
<dbReference type="Pfam" id="PF13561">
    <property type="entry name" value="adh_short_C2"/>
    <property type="match status" value="1"/>
</dbReference>
<evidence type="ECO:0000313" key="5">
    <source>
        <dbReference type="EMBL" id="KAE8377021.1"/>
    </source>
</evidence>
<evidence type="ECO:0000313" key="6">
    <source>
        <dbReference type="Proteomes" id="UP000326198"/>
    </source>
</evidence>
<dbReference type="PRINTS" id="PR00081">
    <property type="entry name" value="GDHRDH"/>
</dbReference>
<reference evidence="5 6" key="1">
    <citation type="submission" date="2019-04" db="EMBL/GenBank/DDBJ databases">
        <title>Friends and foes A comparative genomics studyof 23 Aspergillus species from section Flavi.</title>
        <authorList>
            <consortium name="DOE Joint Genome Institute"/>
            <person name="Kjaerbolling I."/>
            <person name="Vesth T."/>
            <person name="Frisvad J.C."/>
            <person name="Nybo J.L."/>
            <person name="Theobald S."/>
            <person name="Kildgaard S."/>
            <person name="Isbrandt T."/>
            <person name="Kuo A."/>
            <person name="Sato A."/>
            <person name="Lyhne E.K."/>
            <person name="Kogle M.E."/>
            <person name="Wiebenga A."/>
            <person name="Kun R.S."/>
            <person name="Lubbers R.J."/>
            <person name="Makela M.R."/>
            <person name="Barry K."/>
            <person name="Chovatia M."/>
            <person name="Clum A."/>
            <person name="Daum C."/>
            <person name="Haridas S."/>
            <person name="He G."/>
            <person name="LaButti K."/>
            <person name="Lipzen A."/>
            <person name="Mondo S."/>
            <person name="Riley R."/>
            <person name="Salamov A."/>
            <person name="Simmons B.A."/>
            <person name="Magnuson J.K."/>
            <person name="Henrissat B."/>
            <person name="Mortensen U.H."/>
            <person name="Larsen T.O."/>
            <person name="Devries R.P."/>
            <person name="Grigoriev I.V."/>
            <person name="Machida M."/>
            <person name="Baker S.E."/>
            <person name="Andersen M.R."/>
        </authorList>
    </citation>
    <scope>NUCLEOTIDE SEQUENCE [LARGE SCALE GENOMIC DNA]</scope>
    <source>
        <strain evidence="5 6">IBT 29228</strain>
    </source>
</reference>
<keyword evidence="3" id="KW-0560">Oxidoreductase</keyword>
<dbReference type="InterPro" id="IPR057326">
    <property type="entry name" value="KR_dom"/>
</dbReference>
<name>A0A5N7B4U5_9EURO</name>